<feature type="domain" description="FCP1 homology" evidence="18">
    <location>
        <begin position="889"/>
        <end position="1069"/>
    </location>
</feature>
<comment type="cofactor">
    <cofactor evidence="3">
        <name>Mg(2+)</name>
        <dbReference type="ChEBI" id="CHEBI:18420"/>
    </cofactor>
</comment>
<evidence type="ECO:0000256" key="5">
    <source>
        <dbReference type="ARBA" id="ARBA00013081"/>
    </source>
</evidence>
<evidence type="ECO:0000256" key="12">
    <source>
        <dbReference type="ARBA" id="ARBA00023242"/>
    </source>
</evidence>
<dbReference type="InterPro" id="IPR039189">
    <property type="entry name" value="Fcp1"/>
</dbReference>
<feature type="compositionally biased region" description="Polar residues" evidence="16">
    <location>
        <begin position="476"/>
        <end position="492"/>
    </location>
</feature>
<evidence type="ECO:0000256" key="13">
    <source>
        <dbReference type="ARBA" id="ARBA00047761"/>
    </source>
</evidence>
<feature type="region of interest" description="Disordered" evidence="16">
    <location>
        <begin position="1"/>
        <end position="44"/>
    </location>
</feature>
<dbReference type="Pfam" id="PF25505">
    <property type="entry name" value="ARM_CPL3"/>
    <property type="match status" value="1"/>
</dbReference>
<evidence type="ECO:0000256" key="9">
    <source>
        <dbReference type="ARBA" id="ARBA00022884"/>
    </source>
</evidence>
<dbReference type="InterPro" id="IPR036412">
    <property type="entry name" value="HAD-like_sf"/>
</dbReference>
<dbReference type="Gene3D" id="3.40.50.10190">
    <property type="entry name" value="BRCT domain"/>
    <property type="match status" value="1"/>
</dbReference>
<dbReference type="SUPFAM" id="SSF56784">
    <property type="entry name" value="HAD-like"/>
    <property type="match status" value="1"/>
</dbReference>
<feature type="compositionally biased region" description="Polar residues" evidence="16">
    <location>
        <begin position="504"/>
        <end position="522"/>
    </location>
</feature>
<dbReference type="RefSeq" id="XP_031400517.1">
    <property type="nucleotide sequence ID" value="XM_031544657.1"/>
</dbReference>
<keyword evidence="7" id="KW-0479">Metal-binding</keyword>
<dbReference type="SMART" id="SM00292">
    <property type="entry name" value="BRCT"/>
    <property type="match status" value="1"/>
</dbReference>
<keyword evidence="9" id="KW-0694">RNA-binding</keyword>
<gene>
    <name evidence="22" type="primary">LOC116210680</name>
    <name evidence="19" type="ORF">CDL15_Pgr009907</name>
</gene>
<dbReference type="FunFam" id="3.40.50.1000:FF:000098">
    <property type="entry name" value="RNA polymerase II C-terminal domain phosphatase-like 3"/>
    <property type="match status" value="1"/>
</dbReference>
<keyword evidence="11" id="KW-0804">Transcription</keyword>
<evidence type="ECO:0000313" key="19">
    <source>
        <dbReference type="EMBL" id="OWM76261.1"/>
    </source>
</evidence>
<evidence type="ECO:0000256" key="3">
    <source>
        <dbReference type="ARBA" id="ARBA00001946"/>
    </source>
</evidence>
<dbReference type="InterPro" id="IPR011947">
    <property type="entry name" value="FCP1_euk"/>
</dbReference>
<evidence type="ECO:0000256" key="14">
    <source>
        <dbReference type="ARBA" id="ARBA00048336"/>
    </source>
</evidence>
<feature type="domain" description="BRCT" evidence="17">
    <location>
        <begin position="1112"/>
        <end position="1205"/>
    </location>
</feature>
<organism evidence="19 20">
    <name type="scientific">Punica granatum</name>
    <name type="common">Pomegranate</name>
    <dbReference type="NCBI Taxonomy" id="22663"/>
    <lineage>
        <taxon>Eukaryota</taxon>
        <taxon>Viridiplantae</taxon>
        <taxon>Streptophyta</taxon>
        <taxon>Embryophyta</taxon>
        <taxon>Tracheophyta</taxon>
        <taxon>Spermatophyta</taxon>
        <taxon>Magnoliopsida</taxon>
        <taxon>eudicotyledons</taxon>
        <taxon>Gunneridae</taxon>
        <taxon>Pentapetalae</taxon>
        <taxon>rosids</taxon>
        <taxon>malvids</taxon>
        <taxon>Myrtales</taxon>
        <taxon>Lythraceae</taxon>
        <taxon>Punica</taxon>
    </lineage>
</organism>
<feature type="region of interest" description="Disordered" evidence="16">
    <location>
        <begin position="412"/>
        <end position="448"/>
    </location>
</feature>
<dbReference type="FunFam" id="3.40.50.10190:FF:000014">
    <property type="entry name" value="RNA polymerase II C-terminal domain phosphatase-like 3"/>
    <property type="match status" value="1"/>
</dbReference>
<evidence type="ECO:0000256" key="2">
    <source>
        <dbReference type="ARBA" id="ARBA00001941"/>
    </source>
</evidence>
<dbReference type="AlphaFoldDB" id="A0A218WVJ4"/>
<dbReference type="InterPro" id="IPR001357">
    <property type="entry name" value="BRCT_dom"/>
</dbReference>
<feature type="region of interest" description="Disordered" evidence="16">
    <location>
        <begin position="88"/>
        <end position="116"/>
    </location>
</feature>
<dbReference type="EC" id="3.1.3.16" evidence="5"/>
<dbReference type="GO" id="GO:0005634">
    <property type="term" value="C:nucleus"/>
    <property type="evidence" value="ECO:0007669"/>
    <property type="project" value="UniProtKB-SubCell"/>
</dbReference>
<dbReference type="PANTHER" id="PTHR23081">
    <property type="entry name" value="RNA POLYMERASE II CTD PHOSPHATASE"/>
    <property type="match status" value="1"/>
</dbReference>
<reference evidence="21" key="3">
    <citation type="journal article" date="2020" name="Plant Biotechnol. J.">
        <title>The pomegranate (Punica granatum L.) draft genome dissects genetic divergence between soft- and hard-seeded cultivars.</title>
        <authorList>
            <person name="Luo X."/>
            <person name="Li H."/>
            <person name="Wu Z."/>
            <person name="Yao W."/>
            <person name="Zhao P."/>
            <person name="Cao D."/>
            <person name="Yu H."/>
            <person name="Li K."/>
            <person name="Poudel K."/>
            <person name="Zhao D."/>
            <person name="Zhang F."/>
            <person name="Xia X."/>
            <person name="Chen L."/>
            <person name="Wang Q."/>
            <person name="Jing D."/>
            <person name="Cao S."/>
        </authorList>
    </citation>
    <scope>NUCLEOTIDE SEQUENCE [LARGE SCALE GENOMIC DNA]</scope>
</reference>
<dbReference type="GO" id="GO:0003723">
    <property type="term" value="F:RNA binding"/>
    <property type="evidence" value="ECO:0007669"/>
    <property type="project" value="UniProtKB-KW"/>
</dbReference>
<dbReference type="CDD" id="cd17729">
    <property type="entry name" value="BRCT_CTDP1"/>
    <property type="match status" value="1"/>
</dbReference>
<dbReference type="SUPFAM" id="SSF52113">
    <property type="entry name" value="BRCT domain"/>
    <property type="match status" value="1"/>
</dbReference>
<feature type="compositionally biased region" description="Polar residues" evidence="16">
    <location>
        <begin position="741"/>
        <end position="761"/>
    </location>
</feature>
<evidence type="ECO:0000256" key="8">
    <source>
        <dbReference type="ARBA" id="ARBA00022801"/>
    </source>
</evidence>
<dbReference type="InterPro" id="IPR036420">
    <property type="entry name" value="BRCT_dom_sf"/>
</dbReference>
<dbReference type="InterPro" id="IPR023214">
    <property type="entry name" value="HAD_sf"/>
</dbReference>
<feature type="compositionally biased region" description="Basic and acidic residues" evidence="16">
    <location>
        <begin position="24"/>
        <end position="44"/>
    </location>
</feature>
<feature type="region of interest" description="Disordered" evidence="16">
    <location>
        <begin position="739"/>
        <end position="773"/>
    </location>
</feature>
<dbReference type="Proteomes" id="UP000515151">
    <property type="component" value="Chromosome 6"/>
</dbReference>
<dbReference type="InterPro" id="IPR057473">
    <property type="entry name" value="ARM_CPL3"/>
</dbReference>
<dbReference type="GeneID" id="116210680"/>
<evidence type="ECO:0000256" key="4">
    <source>
        <dbReference type="ARBA" id="ARBA00004123"/>
    </source>
</evidence>
<feature type="compositionally biased region" description="Low complexity" evidence="16">
    <location>
        <begin position="95"/>
        <end position="106"/>
    </location>
</feature>
<evidence type="ECO:0000259" key="17">
    <source>
        <dbReference type="PROSITE" id="PS50172"/>
    </source>
</evidence>
<sequence>MGIQDVEEGEISDSASVEEISEEDFNKQELKATKEEEAKAKPESRVWTMQDVYKYQYKSGYNAGLYNLAWAQAVQNRPLNEVFDLEAQKEDNSNSKRSSSAPSVNSNDDKNNAVTGGNRVLIDVTGDEVDAMVVDVEKEEGELEEGEIDLDWEPATKAAGEGGEDNFSDGSVEIELHRALESIISCDSSISFEGLCTKLEHSLEGLCKLVSVHRVPVKDSLVELFFAAVQALHSAFRSMDYLKKELNKEIWKRILSLVVRNGPSFLPSKQLKEIEDMECSLGPLILSLKGSSNKEKDAQFVDGSSGGSSAEAVGPKNQATASESLKQGFKGRGILIPLLDLHKDHDADSLPSPTQQAPPALALPRALSSADGMFKNEFGSRKLANGTEDFRMHPYETEALKALSSYQQKFGRSSSFTSDRLPSPTPSEEAACGADDVGGEVSSFATGNSNPTVLGRSLAPSSPHIVNANTQAVNSARSVPASSVPNFPAKSSSKSRDPRLRAANTDSGSMDLTHQEPSSLKNSPGIDTFSGIMSSRKQRNIEDLTIGGSEPKRPRNELGNPGVTLDMRTSSGGGGFFEGTAASGWQTLNRGLMAEIASDPRKIDNRIALPVNNIDKTNVTVNGTDPLRLPSTSTAFSLPELLKGIAVNPTTLVNLLKMGQQHMFVSEAPPADAPRTTSIPFSSSSMLGVTPPVSTAPVAPGSFQKPAGTPQVPAQTNSMDDAGKIRMKARDPRRILHEITLQRNGSSGSEQLTSGTPTTRPQVEAPADKRAVPSQPVVVPDITQQFTKNLKNIADIMTSSQALPSPPVISPNHASQPMQASSGTEMKTVSNAELQNGTCRVVDTGASIASRSQNSWGDVEHLFEGYDDQQKAAIQRERARRIEEQKKMFAARKLCLVLDLDHTLLNSAKFAEVEPVHDEMLRKKEEQDREKPQRHLFRFPHMAMWTKLRPGIWNFLEKASKLYELHLYTMGNKLYATEMAKVLDPMGALFAGRVISRGDDGDSVDGDDRYPKSKDLEGVLGMESAVVIIDDSVRVWPHNKLNLIVVERYTYFPSSRRQFGLLGPSLLEIDHDERPEDGTLASSLAVIERMHDIFFSHQSLDDVDVRNILATEQRKILAGCRIVFSRVFPVGEANPHLHPLWQTAEQFGAVCTIHIDDQVTHVVANSLGTDKVNWALSRGRFVVHPGWVEASALLYRRANEQDFAIKP</sequence>
<evidence type="ECO:0000313" key="21">
    <source>
        <dbReference type="Proteomes" id="UP000515151"/>
    </source>
</evidence>
<dbReference type="PROSITE" id="PS50969">
    <property type="entry name" value="FCP1"/>
    <property type="match status" value="1"/>
</dbReference>
<accession>A0A218WVJ4</accession>
<dbReference type="PROSITE" id="PS50172">
    <property type="entry name" value="BRCT"/>
    <property type="match status" value="1"/>
</dbReference>
<proteinExistence type="predicted"/>
<protein>
    <recommendedName>
        <fullName evidence="5">protein-serine/threonine phosphatase</fullName>
        <ecNumber evidence="5">3.1.3.16</ecNumber>
    </recommendedName>
</protein>
<comment type="cofactor">
    <cofactor evidence="2">
        <name>Co(2+)</name>
        <dbReference type="ChEBI" id="CHEBI:48828"/>
    </cofactor>
</comment>
<keyword evidence="12" id="KW-0539">Nucleus</keyword>
<keyword evidence="21" id="KW-1185">Reference proteome</keyword>
<dbReference type="GO" id="GO:0009651">
    <property type="term" value="P:response to salt stress"/>
    <property type="evidence" value="ECO:0007669"/>
    <property type="project" value="UniProtKB-ARBA"/>
</dbReference>
<evidence type="ECO:0000256" key="6">
    <source>
        <dbReference type="ARBA" id="ARBA00022491"/>
    </source>
</evidence>
<dbReference type="Pfam" id="PF03031">
    <property type="entry name" value="NIF"/>
    <property type="match status" value="1"/>
</dbReference>
<reference evidence="20" key="1">
    <citation type="journal article" date="2017" name="Plant J.">
        <title>The pomegranate (Punica granatum L.) genome and the genomics of punicalagin biosynthesis.</title>
        <authorList>
            <person name="Qin G."/>
            <person name="Xu C."/>
            <person name="Ming R."/>
            <person name="Tang H."/>
            <person name="Guyot R."/>
            <person name="Kramer E.M."/>
            <person name="Hu Y."/>
            <person name="Yi X."/>
            <person name="Qi Y."/>
            <person name="Xu X."/>
            <person name="Gao Z."/>
            <person name="Pan H."/>
            <person name="Jian J."/>
            <person name="Tian Y."/>
            <person name="Yue Z."/>
            <person name="Xu Y."/>
        </authorList>
    </citation>
    <scope>NUCLEOTIDE SEQUENCE [LARGE SCALE GENOMIC DNA]</scope>
    <source>
        <strain evidence="20">cv. Dabenzi</strain>
    </source>
</reference>
<dbReference type="Proteomes" id="UP000197138">
    <property type="component" value="Unassembled WGS sequence"/>
</dbReference>
<evidence type="ECO:0000259" key="18">
    <source>
        <dbReference type="PROSITE" id="PS50969"/>
    </source>
</evidence>
<reference evidence="19" key="2">
    <citation type="submission" date="2017-06" db="EMBL/GenBank/DDBJ databases">
        <title>The pomegranate genome and the genomics of punicalagin biosynthesis.</title>
        <authorList>
            <person name="Xu C."/>
        </authorList>
    </citation>
    <scope>NUCLEOTIDE SEQUENCE [LARGE SCALE GENOMIC DNA]</scope>
    <source>
        <tissue evidence="19">Fresh leaf</tissue>
    </source>
</reference>
<keyword evidence="10" id="KW-0805">Transcription regulation</keyword>
<evidence type="ECO:0000256" key="10">
    <source>
        <dbReference type="ARBA" id="ARBA00023015"/>
    </source>
</evidence>
<evidence type="ECO:0000256" key="16">
    <source>
        <dbReference type="SAM" id="MobiDB-lite"/>
    </source>
</evidence>
<feature type="region of interest" description="Disordered" evidence="16">
    <location>
        <begin position="297"/>
        <end position="323"/>
    </location>
</feature>
<comment type="catalytic activity">
    <reaction evidence="14">
        <text>O-phospho-L-threonyl-[protein] + H2O = L-threonyl-[protein] + phosphate</text>
        <dbReference type="Rhea" id="RHEA:47004"/>
        <dbReference type="Rhea" id="RHEA-COMP:11060"/>
        <dbReference type="Rhea" id="RHEA-COMP:11605"/>
        <dbReference type="ChEBI" id="CHEBI:15377"/>
        <dbReference type="ChEBI" id="CHEBI:30013"/>
        <dbReference type="ChEBI" id="CHEBI:43474"/>
        <dbReference type="ChEBI" id="CHEBI:61977"/>
        <dbReference type="EC" id="3.1.3.16"/>
    </reaction>
</comment>
<dbReference type="OrthoDB" id="10249888at2759"/>
<dbReference type="Pfam" id="PF12738">
    <property type="entry name" value="PTCB-BRCT"/>
    <property type="match status" value="1"/>
</dbReference>
<feature type="compositionally biased region" description="Acidic residues" evidence="16">
    <location>
        <begin position="1"/>
        <end position="11"/>
    </location>
</feature>
<evidence type="ECO:0000256" key="15">
    <source>
        <dbReference type="ARBA" id="ARBA00063107"/>
    </source>
</evidence>
<dbReference type="GO" id="GO:0008420">
    <property type="term" value="F:RNA polymerase II CTD heptapeptide repeat phosphatase activity"/>
    <property type="evidence" value="ECO:0007669"/>
    <property type="project" value="InterPro"/>
</dbReference>
<dbReference type="SMART" id="SM00577">
    <property type="entry name" value="CPDc"/>
    <property type="match status" value="1"/>
</dbReference>
<comment type="subcellular location">
    <subcellularLocation>
        <location evidence="4">Nucleus</location>
    </subcellularLocation>
</comment>
<evidence type="ECO:0000256" key="11">
    <source>
        <dbReference type="ARBA" id="ARBA00023163"/>
    </source>
</evidence>
<dbReference type="CDD" id="cd07521">
    <property type="entry name" value="HAD_FCP1-like"/>
    <property type="match status" value="1"/>
</dbReference>
<feature type="region of interest" description="Disordered" evidence="16">
    <location>
        <begin position="476"/>
        <end position="526"/>
    </location>
</feature>
<dbReference type="NCBIfam" id="TIGR02250">
    <property type="entry name" value="FCP1_euk"/>
    <property type="match status" value="1"/>
</dbReference>
<dbReference type="GO" id="GO:0046872">
    <property type="term" value="F:metal ion binding"/>
    <property type="evidence" value="ECO:0007669"/>
    <property type="project" value="UniProtKB-KW"/>
</dbReference>
<dbReference type="EMBL" id="MTKT01003224">
    <property type="protein sequence ID" value="OWM76261.1"/>
    <property type="molecule type" value="Genomic_DNA"/>
</dbReference>
<keyword evidence="8" id="KW-0378">Hydrolase</keyword>
<keyword evidence="6" id="KW-0678">Repressor</keyword>
<evidence type="ECO:0000313" key="20">
    <source>
        <dbReference type="Proteomes" id="UP000197138"/>
    </source>
</evidence>
<comment type="catalytic activity">
    <reaction evidence="13">
        <text>O-phospho-L-seryl-[protein] + H2O = L-seryl-[protein] + phosphate</text>
        <dbReference type="Rhea" id="RHEA:20629"/>
        <dbReference type="Rhea" id="RHEA-COMP:9863"/>
        <dbReference type="Rhea" id="RHEA-COMP:11604"/>
        <dbReference type="ChEBI" id="CHEBI:15377"/>
        <dbReference type="ChEBI" id="CHEBI:29999"/>
        <dbReference type="ChEBI" id="CHEBI:43474"/>
        <dbReference type="ChEBI" id="CHEBI:83421"/>
        <dbReference type="EC" id="3.1.3.16"/>
    </reaction>
</comment>
<comment type="cofactor">
    <cofactor evidence="1">
        <name>Mn(2+)</name>
        <dbReference type="ChEBI" id="CHEBI:29035"/>
    </cofactor>
</comment>
<reference evidence="22" key="4">
    <citation type="submission" date="2025-04" db="UniProtKB">
        <authorList>
            <consortium name="RefSeq"/>
        </authorList>
    </citation>
    <scope>IDENTIFICATION</scope>
    <source>
        <tissue evidence="22">Leaf</tissue>
    </source>
</reference>
<dbReference type="Gene3D" id="3.40.50.1000">
    <property type="entry name" value="HAD superfamily/HAD-like"/>
    <property type="match status" value="1"/>
</dbReference>
<evidence type="ECO:0000313" key="22">
    <source>
        <dbReference type="RefSeq" id="XP_031400517.1"/>
    </source>
</evidence>
<comment type="subunit">
    <text evidence="15">Interacts with RAP74.</text>
</comment>
<evidence type="ECO:0000256" key="1">
    <source>
        <dbReference type="ARBA" id="ARBA00001936"/>
    </source>
</evidence>
<dbReference type="InterPro" id="IPR004274">
    <property type="entry name" value="FCP1_dom"/>
</dbReference>
<name>A0A218WVJ4_PUNGR</name>
<dbReference type="PANTHER" id="PTHR23081:SF2">
    <property type="entry name" value="RNA POLYMERASE II C-TERMINAL DOMAIN PHOSPHATASE-LIKE 3"/>
    <property type="match status" value="1"/>
</dbReference>
<evidence type="ECO:0000256" key="7">
    <source>
        <dbReference type="ARBA" id="ARBA00022723"/>
    </source>
</evidence>